<sequence length="82" mass="9605">MWKNKKNCVLQHRTMLHHRAILYQRQCYKMSVENLLLGPYAIRETIKENTYSLIGQVLVSGLSTNSRNIKLTSLEKKLAKKM</sequence>
<keyword evidence="1" id="KW-1185">Reference proteome</keyword>
<protein>
    <submittedName>
        <fullName evidence="2">Uncharacterized protein</fullName>
    </submittedName>
</protein>
<proteinExistence type="predicted"/>
<organism evidence="1 2">
    <name type="scientific">Romanomermis culicivorax</name>
    <name type="common">Nematode worm</name>
    <dbReference type="NCBI Taxonomy" id="13658"/>
    <lineage>
        <taxon>Eukaryota</taxon>
        <taxon>Metazoa</taxon>
        <taxon>Ecdysozoa</taxon>
        <taxon>Nematoda</taxon>
        <taxon>Enoplea</taxon>
        <taxon>Dorylaimia</taxon>
        <taxon>Mermithida</taxon>
        <taxon>Mermithoidea</taxon>
        <taxon>Mermithidae</taxon>
        <taxon>Romanomermis</taxon>
    </lineage>
</organism>
<name>A0A915IMG8_ROMCU</name>
<evidence type="ECO:0000313" key="2">
    <source>
        <dbReference type="WBParaSite" id="nRc.2.0.1.t14653-RA"/>
    </source>
</evidence>
<reference evidence="2" key="1">
    <citation type="submission" date="2022-11" db="UniProtKB">
        <authorList>
            <consortium name="WormBaseParasite"/>
        </authorList>
    </citation>
    <scope>IDENTIFICATION</scope>
</reference>
<dbReference type="AlphaFoldDB" id="A0A915IMG8"/>
<accession>A0A915IMG8</accession>
<evidence type="ECO:0000313" key="1">
    <source>
        <dbReference type="Proteomes" id="UP000887565"/>
    </source>
</evidence>
<dbReference type="WBParaSite" id="nRc.2.0.1.t14653-RA">
    <property type="protein sequence ID" value="nRc.2.0.1.t14653-RA"/>
    <property type="gene ID" value="nRc.2.0.1.g14653"/>
</dbReference>
<dbReference type="Proteomes" id="UP000887565">
    <property type="component" value="Unplaced"/>
</dbReference>